<organism evidence="9 10">
    <name type="scientific">Filimonas effusa</name>
    <dbReference type="NCBI Taxonomy" id="2508721"/>
    <lineage>
        <taxon>Bacteria</taxon>
        <taxon>Pseudomonadati</taxon>
        <taxon>Bacteroidota</taxon>
        <taxon>Chitinophagia</taxon>
        <taxon>Chitinophagales</taxon>
        <taxon>Chitinophagaceae</taxon>
        <taxon>Filimonas</taxon>
    </lineage>
</organism>
<comment type="subcellular location">
    <subcellularLocation>
        <location evidence="1">Membrane</location>
        <topology evidence="1">Single-pass membrane protein</topology>
    </subcellularLocation>
</comment>
<sequence>MDNQVTQEKKKKSLIRTVVVSIVVIVAAFFGFKKISYAINHETTDNAQVETQITPVLPRVAGYVKTISVNDYDSVKTGQLLVELDDAELQTQLLQMEADLKASEADIENAKASLHSTVVSLDVNRGGISLSKVKAQQALEDYNRNKNLFADQAITKKQLDDSRFAYEQAKQQELNSNSDLGSAQSRISVMQAAIKKTEAALDAKKAAIEQQKLKISYTKVYAPQAGKIGKRNVTLGQFVQAGTPLFSIVNDTTYWIIANFKETQIKKFHEGMHVELELDAFPNEKIEGTIASLSEATGARFSLLPPDNASGNFVKVTQRVPVKIAISDIEKHKNILRAGLSVDVSVPIN</sequence>
<evidence type="ECO:0000313" key="10">
    <source>
        <dbReference type="Proteomes" id="UP000290545"/>
    </source>
</evidence>
<feature type="domain" description="p-hydroxybenzoic acid efflux pump subunit AaeA-like beta-barrel" evidence="8">
    <location>
        <begin position="253"/>
        <end position="346"/>
    </location>
</feature>
<name>A0A4Q1D7S9_9BACT</name>
<keyword evidence="2 6" id="KW-0812">Transmembrane</keyword>
<dbReference type="Gene3D" id="1.10.287.470">
    <property type="entry name" value="Helix hairpin bin"/>
    <property type="match status" value="1"/>
</dbReference>
<dbReference type="PANTHER" id="PTHR30386:SF26">
    <property type="entry name" value="TRANSPORT PROTEIN COMB"/>
    <property type="match status" value="1"/>
</dbReference>
<dbReference type="RefSeq" id="WP_129001109.1">
    <property type="nucleotide sequence ID" value="NZ_SDHZ01000001.1"/>
</dbReference>
<proteinExistence type="predicted"/>
<comment type="caution">
    <text evidence="9">The sequence shown here is derived from an EMBL/GenBank/DDBJ whole genome shotgun (WGS) entry which is preliminary data.</text>
</comment>
<feature type="coiled-coil region" evidence="5">
    <location>
        <begin position="86"/>
        <end position="113"/>
    </location>
</feature>
<dbReference type="InterPro" id="IPR058634">
    <property type="entry name" value="AaeA-lik-b-barrel"/>
</dbReference>
<dbReference type="SUPFAM" id="SSF111369">
    <property type="entry name" value="HlyD-like secretion proteins"/>
    <property type="match status" value="2"/>
</dbReference>
<dbReference type="Pfam" id="PF25963">
    <property type="entry name" value="Beta-barrel_AAEA"/>
    <property type="match status" value="1"/>
</dbReference>
<dbReference type="Gene3D" id="2.40.30.170">
    <property type="match status" value="1"/>
</dbReference>
<dbReference type="PANTHER" id="PTHR30386">
    <property type="entry name" value="MEMBRANE FUSION SUBUNIT OF EMRAB-TOLC MULTIDRUG EFFLUX PUMP"/>
    <property type="match status" value="1"/>
</dbReference>
<keyword evidence="4 6" id="KW-0472">Membrane</keyword>
<dbReference type="InterPro" id="IPR058625">
    <property type="entry name" value="MdtA-like_BSH"/>
</dbReference>
<reference evidence="9 10" key="1">
    <citation type="submission" date="2019-01" db="EMBL/GenBank/DDBJ databases">
        <title>Filimonas sp. strain TTM-71.</title>
        <authorList>
            <person name="Chen W.-M."/>
        </authorList>
    </citation>
    <scope>NUCLEOTIDE SEQUENCE [LARGE SCALE GENOMIC DNA]</scope>
    <source>
        <strain evidence="9 10">TTM-71</strain>
    </source>
</reference>
<dbReference type="EMBL" id="SDHZ01000001">
    <property type="protein sequence ID" value="RXK85357.1"/>
    <property type="molecule type" value="Genomic_DNA"/>
</dbReference>
<evidence type="ECO:0000256" key="4">
    <source>
        <dbReference type="ARBA" id="ARBA00023136"/>
    </source>
</evidence>
<dbReference type="OrthoDB" id="9811754at2"/>
<dbReference type="Pfam" id="PF25917">
    <property type="entry name" value="BSH_RND"/>
    <property type="match status" value="1"/>
</dbReference>
<evidence type="ECO:0000313" key="9">
    <source>
        <dbReference type="EMBL" id="RXK85357.1"/>
    </source>
</evidence>
<feature type="domain" description="Multidrug resistance protein MdtA-like barrel-sandwich hybrid" evidence="7">
    <location>
        <begin position="56"/>
        <end position="249"/>
    </location>
</feature>
<evidence type="ECO:0000256" key="6">
    <source>
        <dbReference type="SAM" id="Phobius"/>
    </source>
</evidence>
<evidence type="ECO:0000259" key="8">
    <source>
        <dbReference type="Pfam" id="PF25963"/>
    </source>
</evidence>
<dbReference type="GO" id="GO:0055085">
    <property type="term" value="P:transmembrane transport"/>
    <property type="evidence" value="ECO:0007669"/>
    <property type="project" value="InterPro"/>
</dbReference>
<evidence type="ECO:0000259" key="7">
    <source>
        <dbReference type="Pfam" id="PF25917"/>
    </source>
</evidence>
<protein>
    <submittedName>
        <fullName evidence="9">HlyD family secretion protein</fullName>
    </submittedName>
</protein>
<accession>A0A4Q1D7S9</accession>
<evidence type="ECO:0000256" key="5">
    <source>
        <dbReference type="SAM" id="Coils"/>
    </source>
</evidence>
<evidence type="ECO:0000256" key="2">
    <source>
        <dbReference type="ARBA" id="ARBA00022692"/>
    </source>
</evidence>
<evidence type="ECO:0000256" key="3">
    <source>
        <dbReference type="ARBA" id="ARBA00022989"/>
    </source>
</evidence>
<evidence type="ECO:0000256" key="1">
    <source>
        <dbReference type="ARBA" id="ARBA00004167"/>
    </source>
</evidence>
<gene>
    <name evidence="9" type="ORF">ESB13_00595</name>
</gene>
<dbReference type="AlphaFoldDB" id="A0A4Q1D7S9"/>
<dbReference type="Gene3D" id="2.40.50.100">
    <property type="match status" value="1"/>
</dbReference>
<keyword evidence="5" id="KW-0175">Coiled coil</keyword>
<dbReference type="Proteomes" id="UP000290545">
    <property type="component" value="Unassembled WGS sequence"/>
</dbReference>
<feature type="transmembrane region" description="Helical" evidence="6">
    <location>
        <begin position="14"/>
        <end position="32"/>
    </location>
</feature>
<dbReference type="InterPro" id="IPR050739">
    <property type="entry name" value="MFP"/>
</dbReference>
<keyword evidence="10" id="KW-1185">Reference proteome</keyword>
<keyword evidence="3 6" id="KW-1133">Transmembrane helix</keyword>
<dbReference type="GO" id="GO:0016020">
    <property type="term" value="C:membrane"/>
    <property type="evidence" value="ECO:0007669"/>
    <property type="project" value="UniProtKB-SubCell"/>
</dbReference>